<dbReference type="InterPro" id="IPR025241">
    <property type="entry name" value="DUF4190"/>
</dbReference>
<evidence type="ECO:0000313" key="4">
    <source>
        <dbReference type="EMBL" id="AEE45936.1"/>
    </source>
</evidence>
<evidence type="ECO:0000313" key="5">
    <source>
        <dbReference type="Proteomes" id="UP000008460"/>
    </source>
</evidence>
<dbReference type="EMBL" id="CP002666">
    <property type="protein sequence ID" value="AEE45936.1"/>
    <property type="molecule type" value="Genomic_DNA"/>
</dbReference>
<feature type="compositionally biased region" description="Low complexity" evidence="1">
    <location>
        <begin position="47"/>
        <end position="80"/>
    </location>
</feature>
<feature type="domain" description="DUF4190" evidence="3">
    <location>
        <begin position="127"/>
        <end position="187"/>
    </location>
</feature>
<keyword evidence="5" id="KW-1185">Reference proteome</keyword>
<dbReference type="Proteomes" id="UP000008460">
    <property type="component" value="Chromosome"/>
</dbReference>
<evidence type="ECO:0000259" key="3">
    <source>
        <dbReference type="Pfam" id="PF13828"/>
    </source>
</evidence>
<dbReference type="AlphaFoldDB" id="F4GYE7"/>
<evidence type="ECO:0000256" key="2">
    <source>
        <dbReference type="SAM" id="Phobius"/>
    </source>
</evidence>
<organism evidence="4 5">
    <name type="scientific">Cellulomonas fimi (strain ATCC 484 / DSM 20113 / JCM 1341 / CCUG 24087 / LMG 16345 / NBRC 15513 / NCIMB 8980 / NCTC 7547 / NRS-133)</name>
    <dbReference type="NCBI Taxonomy" id="590998"/>
    <lineage>
        <taxon>Bacteria</taxon>
        <taxon>Bacillati</taxon>
        <taxon>Actinomycetota</taxon>
        <taxon>Actinomycetes</taxon>
        <taxon>Micrococcales</taxon>
        <taxon>Cellulomonadaceae</taxon>
        <taxon>Cellulomonas</taxon>
    </lineage>
</organism>
<feature type="transmembrane region" description="Helical" evidence="2">
    <location>
        <begin position="174"/>
        <end position="202"/>
    </location>
</feature>
<protein>
    <recommendedName>
        <fullName evidence="3">DUF4190 domain-containing protein</fullName>
    </recommendedName>
</protein>
<feature type="transmembrane region" description="Helical" evidence="2">
    <location>
        <begin position="127"/>
        <end position="153"/>
    </location>
</feature>
<dbReference type="STRING" id="590998.Celf_1806"/>
<keyword evidence="2" id="KW-0812">Transmembrane</keyword>
<keyword evidence="2" id="KW-1133">Transmembrane helix</keyword>
<accession>F4GYE7</accession>
<reference evidence="4 5" key="1">
    <citation type="submission" date="2011-04" db="EMBL/GenBank/DDBJ databases">
        <title>Complete sequence of Cellulomonas fimi ATCC 484.</title>
        <authorList>
            <consortium name="US DOE Joint Genome Institute"/>
            <person name="Lucas S."/>
            <person name="Han J."/>
            <person name="Lapidus A."/>
            <person name="Cheng J.-F."/>
            <person name="Goodwin L."/>
            <person name="Pitluck S."/>
            <person name="Peters L."/>
            <person name="Chertkov O."/>
            <person name="Detter J.C."/>
            <person name="Han C."/>
            <person name="Tapia R."/>
            <person name="Land M."/>
            <person name="Hauser L."/>
            <person name="Kyrpides N."/>
            <person name="Ivanova N."/>
            <person name="Ovchinnikova G."/>
            <person name="Pagani I."/>
            <person name="Mead D."/>
            <person name="Brumm P."/>
            <person name="Woyke T."/>
        </authorList>
    </citation>
    <scope>NUCLEOTIDE SEQUENCE [LARGE SCALE GENOMIC DNA]</scope>
    <source>
        <strain evidence="5">ATCC 484 / DSM 20113 / JCM 1341 / NBRC 15513 / NCIMB 8980 / NCTC 7547</strain>
    </source>
</reference>
<feature type="compositionally biased region" description="Basic and acidic residues" evidence="1">
    <location>
        <begin position="11"/>
        <end position="29"/>
    </location>
</feature>
<evidence type="ECO:0000256" key="1">
    <source>
        <dbReference type="SAM" id="MobiDB-lite"/>
    </source>
</evidence>
<proteinExistence type="predicted"/>
<keyword evidence="2" id="KW-0472">Membrane</keyword>
<dbReference type="Pfam" id="PF13828">
    <property type="entry name" value="DUF4190"/>
    <property type="match status" value="1"/>
</dbReference>
<name>F4GYE7_CELFA</name>
<dbReference type="HOGENOM" id="CLU_1313584_0_0_11"/>
<dbReference type="RefSeq" id="WP_013770962.1">
    <property type="nucleotide sequence ID" value="NC_015514.1"/>
</dbReference>
<dbReference type="KEGG" id="cfi:Celf_1806"/>
<feature type="region of interest" description="Disordered" evidence="1">
    <location>
        <begin position="1"/>
        <end position="80"/>
    </location>
</feature>
<gene>
    <name evidence="4" type="ordered locus">Celf_1806</name>
</gene>
<sequence length="209" mass="20958">MSTNDPQPSDPWRKPEPAGQDDPFRKAEDPAAGATPAEPYGATPSTGAPQYPGAAPQPAAYPGAQPPGGEQYPGAPQYPGAASPAYPAAPQYGTAPQQYGAAPQQYGTPGYGAPYPYTAYAYPKNNLGVWALVLGIASLVMCGFVSGIAAIIIGNKAKKAALAGEADNGGMATAGVVTGWIGTVLSGIGVLIYVVAIVIAIATSSTGSY</sequence>